<evidence type="ECO:0000256" key="2">
    <source>
        <dbReference type="ARBA" id="ARBA00023125"/>
    </source>
</evidence>
<dbReference type="SMART" id="SM00342">
    <property type="entry name" value="HTH_ARAC"/>
    <property type="match status" value="1"/>
</dbReference>
<dbReference type="Gene3D" id="1.10.10.60">
    <property type="entry name" value="Homeodomain-like"/>
    <property type="match status" value="2"/>
</dbReference>
<sequence>MRTGRPHSARVRRPASFGQRFPPIDGAGFHIVLQGSCWLFPPDGAPIALGVGDVAFLPRGSAHGLADSVSTPLVDASPSLVEVPPTDDGGTPVGQRAANAPAAVTVMLCGAYLLDRSRTHPLLADLPEVIHLPARVGRRPELRAAVDLLCGELEQPRPGGDAMLPALLEVLLLHMLRAWFDERSAHGAANGWAAVLLDPAVAAALRAIHGDPGRQWTVEELGRQAGLSRAAFARRFAALVGQPPLAYLTWWRMTLAARLLRDSDAPLAAIARKVGYSSEFAFAHAFKREYGSAPGGFRQPSVTAGARRD</sequence>
<dbReference type="InterPro" id="IPR020449">
    <property type="entry name" value="Tscrpt_reg_AraC-type_HTH"/>
</dbReference>
<dbReference type="InterPro" id="IPR018062">
    <property type="entry name" value="HTH_AraC-typ_CS"/>
</dbReference>
<organism evidence="5 6">
    <name type="scientific">Plantactinospora sonchi</name>
    <dbReference type="NCBI Taxonomy" id="1544735"/>
    <lineage>
        <taxon>Bacteria</taxon>
        <taxon>Bacillati</taxon>
        <taxon>Actinomycetota</taxon>
        <taxon>Actinomycetes</taxon>
        <taxon>Micromonosporales</taxon>
        <taxon>Micromonosporaceae</taxon>
        <taxon>Plantactinospora</taxon>
    </lineage>
</organism>
<keyword evidence="1" id="KW-0805">Transcription regulation</keyword>
<dbReference type="InterPro" id="IPR050204">
    <property type="entry name" value="AraC_XylS_family_regulators"/>
</dbReference>
<feature type="domain" description="HTH araC/xylS-type" evidence="4">
    <location>
        <begin position="202"/>
        <end position="300"/>
    </location>
</feature>
<dbReference type="PRINTS" id="PR00032">
    <property type="entry name" value="HTHARAC"/>
</dbReference>
<dbReference type="InterPro" id="IPR018060">
    <property type="entry name" value="HTH_AraC"/>
</dbReference>
<dbReference type="SUPFAM" id="SSF46689">
    <property type="entry name" value="Homeodomain-like"/>
    <property type="match status" value="2"/>
</dbReference>
<keyword evidence="2" id="KW-0238">DNA-binding</keyword>
<dbReference type="InterPro" id="IPR009057">
    <property type="entry name" value="Homeodomain-like_sf"/>
</dbReference>
<evidence type="ECO:0000313" key="6">
    <source>
        <dbReference type="Proteomes" id="UP001332243"/>
    </source>
</evidence>
<reference evidence="5 6" key="1">
    <citation type="submission" date="2024-01" db="EMBL/GenBank/DDBJ databases">
        <title>Genome insights into Plantactinospora sonchi sp. nov.</title>
        <authorList>
            <person name="Wang L."/>
        </authorList>
    </citation>
    <scope>NUCLEOTIDE SEQUENCE [LARGE SCALE GENOMIC DNA]</scope>
    <source>
        <strain evidence="5 6">NEAU-QY2</strain>
    </source>
</reference>
<evidence type="ECO:0000256" key="1">
    <source>
        <dbReference type="ARBA" id="ARBA00023015"/>
    </source>
</evidence>
<keyword evidence="6" id="KW-1185">Reference proteome</keyword>
<accession>A0ABU7RWU4</accession>
<dbReference type="PANTHER" id="PTHR46796">
    <property type="entry name" value="HTH-TYPE TRANSCRIPTIONAL ACTIVATOR RHAS-RELATED"/>
    <property type="match status" value="1"/>
</dbReference>
<protein>
    <submittedName>
        <fullName evidence="5">AraC family transcriptional regulator</fullName>
    </submittedName>
</protein>
<dbReference type="Proteomes" id="UP001332243">
    <property type="component" value="Unassembled WGS sequence"/>
</dbReference>
<dbReference type="PROSITE" id="PS01124">
    <property type="entry name" value="HTH_ARAC_FAMILY_2"/>
    <property type="match status" value="1"/>
</dbReference>
<dbReference type="PANTHER" id="PTHR46796:SF7">
    <property type="entry name" value="ARAC FAMILY TRANSCRIPTIONAL REGULATOR"/>
    <property type="match status" value="1"/>
</dbReference>
<dbReference type="PROSITE" id="PS00041">
    <property type="entry name" value="HTH_ARAC_FAMILY_1"/>
    <property type="match status" value="1"/>
</dbReference>
<dbReference type="EMBL" id="JAZGQK010000017">
    <property type="protein sequence ID" value="MEE6260826.1"/>
    <property type="molecule type" value="Genomic_DNA"/>
</dbReference>
<name>A0ABU7RWU4_9ACTN</name>
<dbReference type="Pfam" id="PF12833">
    <property type="entry name" value="HTH_18"/>
    <property type="match status" value="1"/>
</dbReference>
<dbReference type="InterPro" id="IPR032783">
    <property type="entry name" value="AraC_lig"/>
</dbReference>
<dbReference type="RefSeq" id="WP_331216204.1">
    <property type="nucleotide sequence ID" value="NZ_JAZGQK010000017.1"/>
</dbReference>
<gene>
    <name evidence="5" type="ORF">V1633_20275</name>
</gene>
<proteinExistence type="predicted"/>
<evidence type="ECO:0000259" key="4">
    <source>
        <dbReference type="PROSITE" id="PS01124"/>
    </source>
</evidence>
<evidence type="ECO:0000313" key="5">
    <source>
        <dbReference type="EMBL" id="MEE6260826.1"/>
    </source>
</evidence>
<keyword evidence="3" id="KW-0804">Transcription</keyword>
<comment type="caution">
    <text evidence="5">The sequence shown here is derived from an EMBL/GenBank/DDBJ whole genome shotgun (WGS) entry which is preliminary data.</text>
</comment>
<evidence type="ECO:0000256" key="3">
    <source>
        <dbReference type="ARBA" id="ARBA00023163"/>
    </source>
</evidence>
<dbReference type="Pfam" id="PF12852">
    <property type="entry name" value="Cupin_6"/>
    <property type="match status" value="1"/>
</dbReference>